<reference evidence="1 2" key="1">
    <citation type="submission" date="2016-05" db="EMBL/GenBank/DDBJ databases">
        <title>Genomic and physiological characterization of Planctopirus sp. isolated from fresh water lake.</title>
        <authorList>
            <person name="Subhash Y."/>
            <person name="Ramana C."/>
        </authorList>
    </citation>
    <scope>NUCLEOTIDE SEQUENCE [LARGE SCALE GENOMIC DNA]</scope>
    <source>
        <strain evidence="1 2">JC280</strain>
    </source>
</reference>
<dbReference type="InterPro" id="IPR011006">
    <property type="entry name" value="CheY-like_superfamily"/>
</dbReference>
<dbReference type="Proteomes" id="UP000094828">
    <property type="component" value="Unassembled WGS sequence"/>
</dbReference>
<dbReference type="OrthoDB" id="279132at2"/>
<dbReference type="Gene3D" id="3.40.50.2300">
    <property type="match status" value="1"/>
</dbReference>
<evidence type="ECO:0008006" key="3">
    <source>
        <dbReference type="Google" id="ProtNLM"/>
    </source>
</evidence>
<proteinExistence type="predicted"/>
<keyword evidence="2" id="KW-1185">Reference proteome</keyword>
<sequence length="123" mass="13667">MTRRVLNVGQCVPDTIKITNFLKSSFDVEIIPSATAPETIDLLGKSSYDLVLINRKLDADYTDGMDIIRQMKSDERFQKIPVMLITNYPEYQQEAVAIGAAYGFGKDELGSSDAVARLTPYLA</sequence>
<protein>
    <recommendedName>
        <fullName evidence="3">Response regulatory domain-containing protein</fullName>
    </recommendedName>
</protein>
<dbReference type="STRING" id="1841610.A6X21_02485"/>
<evidence type="ECO:0000313" key="2">
    <source>
        <dbReference type="Proteomes" id="UP000094828"/>
    </source>
</evidence>
<comment type="caution">
    <text evidence="1">The sequence shown here is derived from an EMBL/GenBank/DDBJ whole genome shotgun (WGS) entry which is preliminary data.</text>
</comment>
<evidence type="ECO:0000313" key="1">
    <source>
        <dbReference type="EMBL" id="ODA36014.1"/>
    </source>
</evidence>
<organism evidence="1 2">
    <name type="scientific">Planctopirus hydrillae</name>
    <dbReference type="NCBI Taxonomy" id="1841610"/>
    <lineage>
        <taxon>Bacteria</taxon>
        <taxon>Pseudomonadati</taxon>
        <taxon>Planctomycetota</taxon>
        <taxon>Planctomycetia</taxon>
        <taxon>Planctomycetales</taxon>
        <taxon>Planctomycetaceae</taxon>
        <taxon>Planctopirus</taxon>
    </lineage>
</organism>
<accession>A0A1C3ES20</accession>
<dbReference type="AlphaFoldDB" id="A0A1C3ES20"/>
<dbReference type="EMBL" id="LYDR01000030">
    <property type="protein sequence ID" value="ODA36014.1"/>
    <property type="molecule type" value="Genomic_DNA"/>
</dbReference>
<name>A0A1C3ES20_9PLAN</name>
<dbReference type="RefSeq" id="WP_068845832.1">
    <property type="nucleotide sequence ID" value="NZ_LYDR01000030.1"/>
</dbReference>
<gene>
    <name evidence="1" type="ORF">A6X21_02485</name>
</gene>
<dbReference type="SUPFAM" id="SSF52172">
    <property type="entry name" value="CheY-like"/>
    <property type="match status" value="1"/>
</dbReference>